<evidence type="ECO:0000259" key="1">
    <source>
        <dbReference type="SMART" id="SM01321"/>
    </source>
</evidence>
<protein>
    <recommendedName>
        <fullName evidence="1">Transposase IS200-like domain-containing protein</fullName>
    </recommendedName>
</protein>
<dbReference type="AlphaFoldDB" id="A0A1G1ZN77"/>
<dbReference type="PANTHER" id="PTHR34322">
    <property type="entry name" value="TRANSPOSASE, Y1_TNP DOMAIN-CONTAINING"/>
    <property type="match status" value="1"/>
</dbReference>
<name>A0A1G1ZN77_9BACT</name>
<organism evidence="2 3">
    <name type="scientific">Candidatus Harrisonbacteria bacterium RIFCSPLOWO2_01_FULL_44_18</name>
    <dbReference type="NCBI Taxonomy" id="1798407"/>
    <lineage>
        <taxon>Bacteria</taxon>
        <taxon>Candidatus Harrisoniibacteriota</taxon>
    </lineage>
</organism>
<dbReference type="GO" id="GO:0003677">
    <property type="term" value="F:DNA binding"/>
    <property type="evidence" value="ECO:0007669"/>
    <property type="project" value="InterPro"/>
</dbReference>
<dbReference type="GO" id="GO:0006313">
    <property type="term" value="P:DNA transposition"/>
    <property type="evidence" value="ECO:0007669"/>
    <property type="project" value="InterPro"/>
</dbReference>
<dbReference type="EMBL" id="MHJJ01000014">
    <property type="protein sequence ID" value="OGY65220.1"/>
    <property type="molecule type" value="Genomic_DNA"/>
</dbReference>
<evidence type="ECO:0000313" key="3">
    <source>
        <dbReference type="Proteomes" id="UP000177942"/>
    </source>
</evidence>
<feature type="domain" description="Transposase IS200-like" evidence="1">
    <location>
        <begin position="2"/>
        <end position="155"/>
    </location>
</feature>
<dbReference type="Pfam" id="PF01797">
    <property type="entry name" value="Y1_Tnp"/>
    <property type="match status" value="1"/>
</dbReference>
<accession>A0A1G1ZN77</accession>
<reference evidence="2 3" key="1">
    <citation type="journal article" date="2016" name="Nat. Commun.">
        <title>Thousands of microbial genomes shed light on interconnected biogeochemical processes in an aquifer system.</title>
        <authorList>
            <person name="Anantharaman K."/>
            <person name="Brown C.T."/>
            <person name="Hug L.A."/>
            <person name="Sharon I."/>
            <person name="Castelle C.J."/>
            <person name="Probst A.J."/>
            <person name="Thomas B.C."/>
            <person name="Singh A."/>
            <person name="Wilkins M.J."/>
            <person name="Karaoz U."/>
            <person name="Brodie E.L."/>
            <person name="Williams K.H."/>
            <person name="Hubbard S.S."/>
            <person name="Banfield J.F."/>
        </authorList>
    </citation>
    <scope>NUCLEOTIDE SEQUENCE [LARGE SCALE GENOMIC DNA]</scope>
</reference>
<sequence>MLANNIYHVLSRGVDKRKIFLEDLDYLRFIHDLFEFNDTEPATNINYFFNPQRKSIDIASPYIGGNKNKQTPREPRKLLVEILAFVLMPNHYHLLLRPKFDDGVSGFMKKLNIGYAKYFNEKYERTGALFEGRYKAIAVTQEAHFIHLPYYIHLNPLDLAAPEWRERKIKDYKKAVNFLEKYRWSSFLDYTGQKNFPSVTQRDFLTQFFGGPKQYKEQTLQWLKDLNLNNIQDIVLE</sequence>
<gene>
    <name evidence="2" type="ORF">A3A16_00825</name>
</gene>
<dbReference type="InterPro" id="IPR036515">
    <property type="entry name" value="Transposase_17_sf"/>
</dbReference>
<dbReference type="InterPro" id="IPR002686">
    <property type="entry name" value="Transposase_17"/>
</dbReference>
<evidence type="ECO:0000313" key="2">
    <source>
        <dbReference type="EMBL" id="OGY65220.1"/>
    </source>
</evidence>
<dbReference type="Gene3D" id="3.30.70.1290">
    <property type="entry name" value="Transposase IS200-like"/>
    <property type="match status" value="1"/>
</dbReference>
<dbReference type="SMART" id="SM01321">
    <property type="entry name" value="Y1_Tnp"/>
    <property type="match status" value="1"/>
</dbReference>
<proteinExistence type="predicted"/>
<dbReference type="SUPFAM" id="SSF143422">
    <property type="entry name" value="Transposase IS200-like"/>
    <property type="match status" value="1"/>
</dbReference>
<dbReference type="GO" id="GO:0004803">
    <property type="term" value="F:transposase activity"/>
    <property type="evidence" value="ECO:0007669"/>
    <property type="project" value="InterPro"/>
</dbReference>
<dbReference type="Proteomes" id="UP000177942">
    <property type="component" value="Unassembled WGS sequence"/>
</dbReference>
<comment type="caution">
    <text evidence="2">The sequence shown here is derived from an EMBL/GenBank/DDBJ whole genome shotgun (WGS) entry which is preliminary data.</text>
</comment>
<dbReference type="PANTHER" id="PTHR34322:SF2">
    <property type="entry name" value="TRANSPOSASE IS200-LIKE DOMAIN-CONTAINING PROTEIN"/>
    <property type="match status" value="1"/>
</dbReference>